<dbReference type="PANTHER" id="PTHR42920">
    <property type="entry name" value="OS03G0707200 PROTEIN-RELATED"/>
    <property type="match status" value="1"/>
</dbReference>
<sequence>MHACRGLIVLAKPHSPAPEVSTSLSSSQFHAEESRGCVIVSALELRRRCINYKRSERSLKSGTCNDSRLRPGFGYPRLLWISCAVKRGDVDSNVVSSVTMSDEVIVESEQGGVVGEADRDRESKQEAGEENWFSTCQKARLYLLLVPFLWGTYGPALRFIYSQPLAPSASIITLSRKVASVGFFLLLQPLEKSAKSNDENYYGAATSVNEAISGSSWSAAAELGFWTFLGTALQTSALGSTTAIRAGFILQIITVLVPLISAVSGSHVSKTTWGSAILALTGVVLMSVFGNEGATSGSISSLLCSEGSVGCQSALIGDLQVLAAAFFFAINTIRLGVHAKKTSALELSTRVMVVSTAFSFVWAGYDYVTVTLEGRDGGLAWQGLASPEVVSVTIFAALVPGTLAHLAQAVGQKTIPPSEAQVYYSLQPVWGALFSAILLHESMTPLAWGAGCVIVFAALLAGSQDS</sequence>
<feature type="transmembrane region" description="Helical" evidence="7">
    <location>
        <begin position="347"/>
        <end position="365"/>
    </location>
</feature>
<evidence type="ECO:0000256" key="4">
    <source>
        <dbReference type="ARBA" id="ARBA00022692"/>
    </source>
</evidence>
<reference evidence="9 11" key="1">
    <citation type="journal article" date="2008" name="Science">
        <title>The Physcomitrella genome reveals evolutionary insights into the conquest of land by plants.</title>
        <authorList>
            <person name="Rensing S."/>
            <person name="Lang D."/>
            <person name="Zimmer A."/>
            <person name="Terry A."/>
            <person name="Salamov A."/>
            <person name="Shapiro H."/>
            <person name="Nishiyama T."/>
            <person name="Perroud P.-F."/>
            <person name="Lindquist E."/>
            <person name="Kamisugi Y."/>
            <person name="Tanahashi T."/>
            <person name="Sakakibara K."/>
            <person name="Fujita T."/>
            <person name="Oishi K."/>
            <person name="Shin-I T."/>
            <person name="Kuroki Y."/>
            <person name="Toyoda A."/>
            <person name="Suzuki Y."/>
            <person name="Hashimoto A."/>
            <person name="Yamaguchi K."/>
            <person name="Sugano A."/>
            <person name="Kohara Y."/>
            <person name="Fujiyama A."/>
            <person name="Anterola A."/>
            <person name="Aoki S."/>
            <person name="Ashton N."/>
            <person name="Barbazuk W.B."/>
            <person name="Barker E."/>
            <person name="Bennetzen J."/>
            <person name="Bezanilla M."/>
            <person name="Blankenship R."/>
            <person name="Cho S.H."/>
            <person name="Dutcher S."/>
            <person name="Estelle M."/>
            <person name="Fawcett J.A."/>
            <person name="Gundlach H."/>
            <person name="Hanada K."/>
            <person name="Heyl A."/>
            <person name="Hicks K.A."/>
            <person name="Hugh J."/>
            <person name="Lohr M."/>
            <person name="Mayer K."/>
            <person name="Melkozernov A."/>
            <person name="Murata T."/>
            <person name="Nelson D."/>
            <person name="Pils B."/>
            <person name="Prigge M."/>
            <person name="Reiss B."/>
            <person name="Renner T."/>
            <person name="Rombauts S."/>
            <person name="Rushton P."/>
            <person name="Sanderfoot A."/>
            <person name="Schween G."/>
            <person name="Shiu S.-H."/>
            <person name="Stueber K."/>
            <person name="Theodoulou F.L."/>
            <person name="Tu H."/>
            <person name="Van de Peer Y."/>
            <person name="Verrier P.J."/>
            <person name="Waters E."/>
            <person name="Wood A."/>
            <person name="Yang L."/>
            <person name="Cove D."/>
            <person name="Cuming A."/>
            <person name="Hasebe M."/>
            <person name="Lucas S."/>
            <person name="Mishler D.B."/>
            <person name="Reski R."/>
            <person name="Grigoriev I."/>
            <person name="Quatrano R.S."/>
            <person name="Boore J.L."/>
        </authorList>
    </citation>
    <scope>NUCLEOTIDE SEQUENCE [LARGE SCALE GENOMIC DNA]</scope>
    <source>
        <strain evidence="10 11">cv. Gransden 2004</strain>
    </source>
</reference>
<evidence type="ECO:0000313" key="11">
    <source>
        <dbReference type="Proteomes" id="UP000006727"/>
    </source>
</evidence>
<dbReference type="AlphaFoldDB" id="A0A2K1JEE7"/>
<dbReference type="InterPro" id="IPR037185">
    <property type="entry name" value="EmrE-like"/>
</dbReference>
<dbReference type="Gramene" id="Pp3c15_24210V3.4">
    <property type="protein sequence ID" value="Pp3c15_24210V3.4"/>
    <property type="gene ID" value="Pp3c15_24210"/>
</dbReference>
<feature type="transmembrane region" description="Helical" evidence="7">
    <location>
        <begin position="446"/>
        <end position="463"/>
    </location>
</feature>
<dbReference type="GO" id="GO:0005886">
    <property type="term" value="C:plasma membrane"/>
    <property type="evidence" value="ECO:0007669"/>
    <property type="project" value="UniProtKB-SubCell"/>
</dbReference>
<evidence type="ECO:0000256" key="7">
    <source>
        <dbReference type="SAM" id="Phobius"/>
    </source>
</evidence>
<keyword evidence="6 7" id="KW-0472">Membrane</keyword>
<dbReference type="GO" id="GO:0016020">
    <property type="term" value="C:membrane"/>
    <property type="evidence" value="ECO:0000318"/>
    <property type="project" value="GO_Central"/>
</dbReference>
<evidence type="ECO:0000313" key="9">
    <source>
        <dbReference type="EMBL" id="PNR39913.1"/>
    </source>
</evidence>
<feature type="transmembrane region" description="Helical" evidence="7">
    <location>
        <begin position="389"/>
        <end position="410"/>
    </location>
</feature>
<evidence type="ECO:0000256" key="6">
    <source>
        <dbReference type="ARBA" id="ARBA00023136"/>
    </source>
</evidence>
<comment type="subcellular location">
    <subcellularLocation>
        <location evidence="1">Cell membrane</location>
        <topology evidence="1">Multi-pass membrane protein</topology>
    </subcellularLocation>
</comment>
<protein>
    <recommendedName>
        <fullName evidence="8">EamA domain-containing protein</fullName>
    </recommendedName>
</protein>
<proteinExistence type="inferred from homology"/>
<feature type="transmembrane region" description="Helical" evidence="7">
    <location>
        <begin position="243"/>
        <end position="263"/>
    </location>
</feature>
<dbReference type="InterPro" id="IPR051258">
    <property type="entry name" value="Diverse_Substrate_Transporter"/>
</dbReference>
<feature type="transmembrane region" description="Helical" evidence="7">
    <location>
        <begin position="422"/>
        <end position="440"/>
    </location>
</feature>
<reference evidence="9 11" key="2">
    <citation type="journal article" date="2018" name="Plant J.">
        <title>The Physcomitrella patens chromosome-scale assembly reveals moss genome structure and evolution.</title>
        <authorList>
            <person name="Lang D."/>
            <person name="Ullrich K.K."/>
            <person name="Murat F."/>
            <person name="Fuchs J."/>
            <person name="Jenkins J."/>
            <person name="Haas F.B."/>
            <person name="Piednoel M."/>
            <person name="Gundlach H."/>
            <person name="Van Bel M."/>
            <person name="Meyberg R."/>
            <person name="Vives C."/>
            <person name="Morata J."/>
            <person name="Symeonidi A."/>
            <person name="Hiss M."/>
            <person name="Muchero W."/>
            <person name="Kamisugi Y."/>
            <person name="Saleh O."/>
            <person name="Blanc G."/>
            <person name="Decker E.L."/>
            <person name="van Gessel N."/>
            <person name="Grimwood J."/>
            <person name="Hayes R.D."/>
            <person name="Graham S.W."/>
            <person name="Gunter L.E."/>
            <person name="McDaniel S.F."/>
            <person name="Hoernstein S.N.W."/>
            <person name="Larsson A."/>
            <person name="Li F.W."/>
            <person name="Perroud P.F."/>
            <person name="Phillips J."/>
            <person name="Ranjan P."/>
            <person name="Rokshar D.S."/>
            <person name="Rothfels C.J."/>
            <person name="Schneider L."/>
            <person name="Shu S."/>
            <person name="Stevenson D.W."/>
            <person name="Thummler F."/>
            <person name="Tillich M."/>
            <person name="Villarreal Aguilar J.C."/>
            <person name="Widiez T."/>
            <person name="Wong G.K."/>
            <person name="Wymore A."/>
            <person name="Zhang Y."/>
            <person name="Zimmer A.D."/>
            <person name="Quatrano R.S."/>
            <person name="Mayer K.F.X."/>
            <person name="Goodstein D."/>
            <person name="Casacuberta J.M."/>
            <person name="Vandepoele K."/>
            <person name="Reski R."/>
            <person name="Cuming A.C."/>
            <person name="Tuskan G.A."/>
            <person name="Maumus F."/>
            <person name="Salse J."/>
            <person name="Schmutz J."/>
            <person name="Rensing S.A."/>
        </authorList>
    </citation>
    <scope>NUCLEOTIDE SEQUENCE [LARGE SCALE GENOMIC DNA]</scope>
    <source>
        <strain evidence="10 11">cv. Gransden 2004</strain>
    </source>
</reference>
<dbReference type="OrthoDB" id="2017960at2759"/>
<dbReference type="RefSeq" id="XP_024395769.1">
    <property type="nucleotide sequence ID" value="XM_024540001.2"/>
</dbReference>
<feature type="transmembrane region" description="Helical" evidence="7">
    <location>
        <begin position="314"/>
        <end position="335"/>
    </location>
</feature>
<evidence type="ECO:0000256" key="2">
    <source>
        <dbReference type="ARBA" id="ARBA00007635"/>
    </source>
</evidence>
<feature type="domain" description="EamA" evidence="8">
    <location>
        <begin position="316"/>
        <end position="460"/>
    </location>
</feature>
<keyword evidence="5 7" id="KW-1133">Transmembrane helix</keyword>
<dbReference type="EnsemblPlants" id="Pp3c15_24210V3.1">
    <property type="protein sequence ID" value="Pp3c15_24210V3.1"/>
    <property type="gene ID" value="Pp3c15_24210"/>
</dbReference>
<feature type="transmembrane region" description="Helical" evidence="7">
    <location>
        <begin position="141"/>
        <end position="161"/>
    </location>
</feature>
<reference evidence="10" key="3">
    <citation type="submission" date="2020-12" db="UniProtKB">
        <authorList>
            <consortium name="EnsemblPlants"/>
        </authorList>
    </citation>
    <scope>IDENTIFICATION</scope>
</reference>
<organism evidence="9">
    <name type="scientific">Physcomitrium patens</name>
    <name type="common">Spreading-leaved earth moss</name>
    <name type="synonym">Physcomitrella patens</name>
    <dbReference type="NCBI Taxonomy" id="3218"/>
    <lineage>
        <taxon>Eukaryota</taxon>
        <taxon>Viridiplantae</taxon>
        <taxon>Streptophyta</taxon>
        <taxon>Embryophyta</taxon>
        <taxon>Bryophyta</taxon>
        <taxon>Bryophytina</taxon>
        <taxon>Bryopsida</taxon>
        <taxon>Funariidae</taxon>
        <taxon>Funariales</taxon>
        <taxon>Funariaceae</taxon>
        <taxon>Physcomitrium</taxon>
    </lineage>
</organism>
<dbReference type="Pfam" id="PF00892">
    <property type="entry name" value="EamA"/>
    <property type="match status" value="1"/>
</dbReference>
<comment type="similarity">
    <text evidence="2">Belongs to the drug/metabolite transporter (DMT) superfamily. Plant drug/metabolite exporter (P-DME) (TC 2.A.7.4) family.</text>
</comment>
<evidence type="ECO:0000256" key="3">
    <source>
        <dbReference type="ARBA" id="ARBA00022475"/>
    </source>
</evidence>
<dbReference type="Proteomes" id="UP000006727">
    <property type="component" value="Chromosome 15"/>
</dbReference>
<dbReference type="EnsemblPlants" id="Pp3c15_24210V3.4">
    <property type="protein sequence ID" value="Pp3c15_24210V3.4"/>
    <property type="gene ID" value="Pp3c15_24210"/>
</dbReference>
<dbReference type="InterPro" id="IPR000620">
    <property type="entry name" value="EamA_dom"/>
</dbReference>
<dbReference type="EMBL" id="ABEU02000015">
    <property type="protein sequence ID" value="PNR39913.1"/>
    <property type="molecule type" value="Genomic_DNA"/>
</dbReference>
<gene>
    <name evidence="10" type="primary">LOC112291974</name>
    <name evidence="9" type="ORF">PHYPA_020193</name>
</gene>
<dbReference type="GeneID" id="112291974"/>
<keyword evidence="4 7" id="KW-0812">Transmembrane</keyword>
<name>A0A2K1JEE7_PHYPA</name>
<keyword evidence="3" id="KW-1003">Cell membrane</keyword>
<feature type="transmembrane region" description="Helical" evidence="7">
    <location>
        <begin position="275"/>
        <end position="294"/>
    </location>
</feature>
<evidence type="ECO:0000259" key="8">
    <source>
        <dbReference type="Pfam" id="PF00892"/>
    </source>
</evidence>
<evidence type="ECO:0000313" key="10">
    <source>
        <dbReference type="EnsemblPlants" id="Pp3c15_24210V3.1"/>
    </source>
</evidence>
<keyword evidence="11" id="KW-1185">Reference proteome</keyword>
<evidence type="ECO:0000256" key="1">
    <source>
        <dbReference type="ARBA" id="ARBA00004651"/>
    </source>
</evidence>
<accession>A0A2K1JEE7</accession>
<dbReference type="PANTHER" id="PTHR42920:SF23">
    <property type="entry name" value="EAMA DOMAIN-CONTAINING PROTEIN"/>
    <property type="match status" value="1"/>
</dbReference>
<dbReference type="SUPFAM" id="SSF103481">
    <property type="entry name" value="Multidrug resistance efflux transporter EmrE"/>
    <property type="match status" value="1"/>
</dbReference>
<evidence type="ECO:0000256" key="5">
    <source>
        <dbReference type="ARBA" id="ARBA00022989"/>
    </source>
</evidence>
<dbReference type="Gramene" id="Pp3c15_24210V3.1">
    <property type="protein sequence ID" value="Pp3c15_24210V3.1"/>
    <property type="gene ID" value="Pp3c15_24210"/>
</dbReference>